<keyword evidence="1" id="KW-0472">Membrane</keyword>
<sequence length="79" mass="8859">MRPVLLYTLARFAIFLATAGVLVLVGARGVLLLLLSLLISGVVSFVLLSRQRDRMSSIVETGVRRQRTRFRDARTKEDV</sequence>
<dbReference type="AlphaFoldDB" id="A0A2P4UKH2"/>
<gene>
    <name evidence="2" type="ORF">BTM25_41760</name>
</gene>
<dbReference type="Pfam" id="PF14012">
    <property type="entry name" value="DUF4229"/>
    <property type="match status" value="1"/>
</dbReference>
<proteinExistence type="predicted"/>
<evidence type="ECO:0000313" key="2">
    <source>
        <dbReference type="EMBL" id="POM25528.1"/>
    </source>
</evidence>
<dbReference type="Proteomes" id="UP000242367">
    <property type="component" value="Unassembled WGS sequence"/>
</dbReference>
<keyword evidence="1" id="KW-0812">Transmembrane</keyword>
<accession>A0A2P4UKH2</accession>
<name>A0A2P4UKH2_9ACTN</name>
<keyword evidence="3" id="KW-1185">Reference proteome</keyword>
<feature type="transmembrane region" description="Helical" evidence="1">
    <location>
        <begin position="29"/>
        <end position="48"/>
    </location>
</feature>
<comment type="caution">
    <text evidence="2">The sequence shown here is derived from an EMBL/GenBank/DDBJ whole genome shotgun (WGS) entry which is preliminary data.</text>
</comment>
<keyword evidence="1" id="KW-1133">Transmembrane helix</keyword>
<evidence type="ECO:0008006" key="4">
    <source>
        <dbReference type="Google" id="ProtNLM"/>
    </source>
</evidence>
<evidence type="ECO:0000256" key="1">
    <source>
        <dbReference type="SAM" id="Phobius"/>
    </source>
</evidence>
<protein>
    <recommendedName>
        <fullName evidence="4">DUF4229 domain-containing protein</fullName>
    </recommendedName>
</protein>
<reference evidence="2 3" key="1">
    <citation type="journal article" date="2017" name="Chemistry">
        <title>Isolation, Biosynthesis and Chemical Modifications of Rubterolones A-F: Rare Tropolone Alkaloids from Actinomadura sp. 5-2.</title>
        <authorList>
            <person name="Guo H."/>
            <person name="Benndorf R."/>
            <person name="Leichnitz D."/>
            <person name="Klassen J.L."/>
            <person name="Vollmers J."/>
            <person name="Gorls H."/>
            <person name="Steinacker M."/>
            <person name="Weigel C."/>
            <person name="Dahse H.M."/>
            <person name="Kaster A.K."/>
            <person name="de Beer Z.W."/>
            <person name="Poulsen M."/>
            <person name="Beemelmanns C."/>
        </authorList>
    </citation>
    <scope>NUCLEOTIDE SEQUENCE [LARGE SCALE GENOMIC DNA]</scope>
    <source>
        <strain evidence="2 3">5-2</strain>
    </source>
</reference>
<dbReference type="RefSeq" id="WP_103564503.1">
    <property type="nucleotide sequence ID" value="NZ_MTBP01000002.1"/>
</dbReference>
<dbReference type="EMBL" id="MTBP01000002">
    <property type="protein sequence ID" value="POM25528.1"/>
    <property type="molecule type" value="Genomic_DNA"/>
</dbReference>
<evidence type="ECO:0000313" key="3">
    <source>
        <dbReference type="Proteomes" id="UP000242367"/>
    </source>
</evidence>
<organism evidence="2 3">
    <name type="scientific">Actinomadura rubteroloni</name>
    <dbReference type="NCBI Taxonomy" id="1926885"/>
    <lineage>
        <taxon>Bacteria</taxon>
        <taxon>Bacillati</taxon>
        <taxon>Actinomycetota</taxon>
        <taxon>Actinomycetes</taxon>
        <taxon>Streptosporangiales</taxon>
        <taxon>Thermomonosporaceae</taxon>
        <taxon>Actinomadura</taxon>
    </lineage>
</organism>
<dbReference type="InterPro" id="IPR025323">
    <property type="entry name" value="DUF4229"/>
</dbReference>